<protein>
    <submittedName>
        <fullName evidence="1">Uncharacterized protein</fullName>
    </submittedName>
</protein>
<dbReference type="Proteomes" id="UP000324222">
    <property type="component" value="Unassembled WGS sequence"/>
</dbReference>
<reference evidence="1 2" key="1">
    <citation type="submission" date="2019-05" db="EMBL/GenBank/DDBJ databases">
        <title>Another draft genome of Portunus trituberculatus and its Hox gene families provides insights of decapod evolution.</title>
        <authorList>
            <person name="Jeong J.-H."/>
            <person name="Song I."/>
            <person name="Kim S."/>
            <person name="Choi T."/>
            <person name="Kim D."/>
            <person name="Ryu S."/>
            <person name="Kim W."/>
        </authorList>
    </citation>
    <scope>NUCLEOTIDE SEQUENCE [LARGE SCALE GENOMIC DNA]</scope>
    <source>
        <tissue evidence="1">Muscle</tissue>
    </source>
</reference>
<proteinExistence type="predicted"/>
<name>A0A5B7JUB3_PORTR</name>
<dbReference type="AlphaFoldDB" id="A0A5B7JUB3"/>
<dbReference type="EMBL" id="VSRR010123009">
    <property type="protein sequence ID" value="MPD00461.1"/>
    <property type="molecule type" value="Genomic_DNA"/>
</dbReference>
<evidence type="ECO:0000313" key="1">
    <source>
        <dbReference type="EMBL" id="MPD00461.1"/>
    </source>
</evidence>
<keyword evidence="2" id="KW-1185">Reference proteome</keyword>
<organism evidence="1 2">
    <name type="scientific">Portunus trituberculatus</name>
    <name type="common">Swimming crab</name>
    <name type="synonym">Neptunus trituberculatus</name>
    <dbReference type="NCBI Taxonomy" id="210409"/>
    <lineage>
        <taxon>Eukaryota</taxon>
        <taxon>Metazoa</taxon>
        <taxon>Ecdysozoa</taxon>
        <taxon>Arthropoda</taxon>
        <taxon>Crustacea</taxon>
        <taxon>Multicrustacea</taxon>
        <taxon>Malacostraca</taxon>
        <taxon>Eumalacostraca</taxon>
        <taxon>Eucarida</taxon>
        <taxon>Decapoda</taxon>
        <taxon>Pleocyemata</taxon>
        <taxon>Brachyura</taxon>
        <taxon>Eubrachyura</taxon>
        <taxon>Portunoidea</taxon>
        <taxon>Portunidae</taxon>
        <taxon>Portuninae</taxon>
        <taxon>Portunus</taxon>
    </lineage>
</organism>
<comment type="caution">
    <text evidence="1">The sequence shown here is derived from an EMBL/GenBank/DDBJ whole genome shotgun (WGS) entry which is preliminary data.</text>
</comment>
<accession>A0A5B7JUB3</accession>
<sequence>MKSKHDVGEPCLTPRVAFIMVPPISDSEAQCDNVFRAATLALSPGLLTEWLKPQTQSVAQNHVV</sequence>
<evidence type="ECO:0000313" key="2">
    <source>
        <dbReference type="Proteomes" id="UP000324222"/>
    </source>
</evidence>
<gene>
    <name evidence="1" type="ORF">E2C01_095934</name>
</gene>